<dbReference type="AlphaFoldDB" id="A0A0V0S4A1"/>
<dbReference type="Proteomes" id="UP000054630">
    <property type="component" value="Unassembled WGS sequence"/>
</dbReference>
<dbReference type="EMBL" id="JYDL01000040">
    <property type="protein sequence ID" value="KRX21306.1"/>
    <property type="molecule type" value="Genomic_DNA"/>
</dbReference>
<keyword evidence="2" id="KW-1185">Reference proteome</keyword>
<name>A0A0V0S4A1_9BILA</name>
<evidence type="ECO:0000313" key="1">
    <source>
        <dbReference type="EMBL" id="KRX21306.1"/>
    </source>
</evidence>
<dbReference type="OrthoDB" id="10296878at2759"/>
<accession>A0A0V0S4A1</accession>
<proteinExistence type="predicted"/>
<organism evidence="1 2">
    <name type="scientific">Trichinella nelsoni</name>
    <dbReference type="NCBI Taxonomy" id="6336"/>
    <lineage>
        <taxon>Eukaryota</taxon>
        <taxon>Metazoa</taxon>
        <taxon>Ecdysozoa</taxon>
        <taxon>Nematoda</taxon>
        <taxon>Enoplea</taxon>
        <taxon>Dorylaimia</taxon>
        <taxon>Trichinellida</taxon>
        <taxon>Trichinellidae</taxon>
        <taxon>Trichinella</taxon>
    </lineage>
</organism>
<sequence length="241" mass="28295">MAAVGLPLAVLIKQKWRRRLITSELNFNILSISSTFSSKDLIQQVLECRRHFFMDFANRYEPFFKVPSDAFSSKDLIQQVLECGVHFFMDFANRYEPFFKLLPLSRDFESCNPSYELGELQISRHFLSKTNGHRDMGILSVFEGHANLNRPFYVHAQLFLKPIVHRVTTINGIKQSRQKSNLYRRKPAEAGSRILRKNYSTTNLGPFLRQPRLRFHVQEKRLRLESTPKPGDYVHGRYNLR</sequence>
<reference evidence="1 2" key="1">
    <citation type="submission" date="2015-01" db="EMBL/GenBank/DDBJ databases">
        <title>Evolution of Trichinella species and genotypes.</title>
        <authorList>
            <person name="Korhonen P.K."/>
            <person name="Edoardo P."/>
            <person name="Giuseppe L.R."/>
            <person name="Gasser R.B."/>
        </authorList>
    </citation>
    <scope>NUCLEOTIDE SEQUENCE [LARGE SCALE GENOMIC DNA]</scope>
    <source>
        <strain evidence="1">ISS37</strain>
    </source>
</reference>
<evidence type="ECO:0000313" key="2">
    <source>
        <dbReference type="Proteomes" id="UP000054630"/>
    </source>
</evidence>
<dbReference type="STRING" id="6336.A0A0V0S4A1"/>
<gene>
    <name evidence="1" type="ORF">T07_8099</name>
</gene>
<comment type="caution">
    <text evidence="1">The sequence shown here is derived from an EMBL/GenBank/DDBJ whole genome shotgun (WGS) entry which is preliminary data.</text>
</comment>
<protein>
    <submittedName>
        <fullName evidence="1">Uncharacterized protein</fullName>
    </submittedName>
</protein>